<proteinExistence type="predicted"/>
<keyword evidence="2" id="KW-1185">Reference proteome</keyword>
<evidence type="ECO:0000313" key="1">
    <source>
        <dbReference type="EMBL" id="KAJ3493686.1"/>
    </source>
</evidence>
<sequence length="258" mass="28755">MTRSHIDARRLGQLSAMSVQVVEYGPGSLPALTTDVLFLIFDNLRGRWLMNCADPASLTQFCRLLHTRIGPFLSGREYRRSPALDRACRRVCLPVIRRAAEYGASDINCTSPNYCKPLLLAVRSGSLDTLRLVMELGGVLASGHDGSKPDMARYPDKDMENFLKIIATRTNSLPFLKLFFGSSLAFANEGRICGKLFALICLGRVFRGYKPFELESIRFLLSRERPTGRIDVKHLQLCLQDILGSSSSLGRIPRDALT</sequence>
<dbReference type="EMBL" id="JANAKD010000461">
    <property type="protein sequence ID" value="KAJ3493686.1"/>
    <property type="molecule type" value="Genomic_DNA"/>
</dbReference>
<dbReference type="Proteomes" id="UP001148737">
    <property type="component" value="Unassembled WGS sequence"/>
</dbReference>
<accession>A0ACC1QUW9</accession>
<organism evidence="1 2">
    <name type="scientific">Lecanicillium saksenae</name>
    <dbReference type="NCBI Taxonomy" id="468837"/>
    <lineage>
        <taxon>Eukaryota</taxon>
        <taxon>Fungi</taxon>
        <taxon>Dikarya</taxon>
        <taxon>Ascomycota</taxon>
        <taxon>Pezizomycotina</taxon>
        <taxon>Sordariomycetes</taxon>
        <taxon>Hypocreomycetidae</taxon>
        <taxon>Hypocreales</taxon>
        <taxon>Cordycipitaceae</taxon>
        <taxon>Lecanicillium</taxon>
    </lineage>
</organism>
<evidence type="ECO:0000313" key="2">
    <source>
        <dbReference type="Proteomes" id="UP001148737"/>
    </source>
</evidence>
<protein>
    <submittedName>
        <fullName evidence="1">Uncharacterized protein</fullName>
    </submittedName>
</protein>
<gene>
    <name evidence="1" type="ORF">NLG97_g4577</name>
</gene>
<comment type="caution">
    <text evidence="1">The sequence shown here is derived from an EMBL/GenBank/DDBJ whole genome shotgun (WGS) entry which is preliminary data.</text>
</comment>
<reference evidence="1" key="1">
    <citation type="submission" date="2022-07" db="EMBL/GenBank/DDBJ databases">
        <title>Genome Sequence of Lecanicillium saksenae.</title>
        <authorList>
            <person name="Buettner E."/>
        </authorList>
    </citation>
    <scope>NUCLEOTIDE SEQUENCE</scope>
    <source>
        <strain evidence="1">VT-O1</strain>
    </source>
</reference>
<name>A0ACC1QUW9_9HYPO</name>